<reference evidence="2 3" key="1">
    <citation type="submission" date="2023-06" db="EMBL/GenBank/DDBJ databases">
        <title>Identification and characterization of horizontal gene transfer across gut microbiota members of farm animals based on homology search.</title>
        <authorList>
            <person name="Schwarzerova J."/>
            <person name="Nykrynova M."/>
            <person name="Jureckova K."/>
            <person name="Cejkova D."/>
            <person name="Rychlik I."/>
        </authorList>
    </citation>
    <scope>NUCLEOTIDE SEQUENCE [LARGE SCALE GENOMIC DNA]</scope>
    <source>
        <strain evidence="2 3">105_WCHN</strain>
    </source>
</reference>
<name>A0ABT7VKH7_9LACO</name>
<reference evidence="3" key="2">
    <citation type="submission" date="2023-06" db="EMBL/GenBank/DDBJ databases">
        <title>Identification and characterization of horizontal gene transfer across gut microbiota members of farm animals based on homology search.</title>
        <authorList>
            <person name="Zeman M."/>
            <person name="Kubasova T."/>
            <person name="Jahodarova E."/>
            <person name="Nykrynova M."/>
            <person name="Rychlik I."/>
        </authorList>
    </citation>
    <scope>NUCLEOTIDE SEQUENCE [LARGE SCALE GENOMIC DNA]</scope>
    <source>
        <strain evidence="3">105_WCHN</strain>
    </source>
</reference>
<feature type="signal peptide" evidence="1">
    <location>
        <begin position="1"/>
        <end position="21"/>
    </location>
</feature>
<dbReference type="RefSeq" id="WP_289558877.1">
    <property type="nucleotide sequence ID" value="NZ_JAUDEO010000004.1"/>
</dbReference>
<protein>
    <recommendedName>
        <fullName evidence="4">DUF4430 domain-containing protein</fullName>
    </recommendedName>
</protein>
<dbReference type="Proteomes" id="UP001529423">
    <property type="component" value="Unassembled WGS sequence"/>
</dbReference>
<evidence type="ECO:0000313" key="2">
    <source>
        <dbReference type="EMBL" id="MDM8333220.1"/>
    </source>
</evidence>
<comment type="caution">
    <text evidence="2">The sequence shown here is derived from an EMBL/GenBank/DDBJ whole genome shotgun (WGS) entry which is preliminary data.</text>
</comment>
<feature type="chain" id="PRO_5046548762" description="DUF4430 domain-containing protein" evidence="1">
    <location>
        <begin position="22"/>
        <end position="180"/>
    </location>
</feature>
<evidence type="ECO:0000313" key="3">
    <source>
        <dbReference type="Proteomes" id="UP001529423"/>
    </source>
</evidence>
<sequence>MKKVLLVSAGLLAGLTLTTVATISGSTSSSATVNASQVVQRTSRDSVNELSTLSPKQVAAAVLVAGAKDNNAWSSLKDSATNGDGGLEVQVSSIETGFTEPGTGSMYWFTLDGNDGMMINGYTLSQDGSTIYLYSEGERDSAERTTAPFKTMSAHELVKLAHQNSTVDQIAGNVSIDVDD</sequence>
<keyword evidence="3" id="KW-1185">Reference proteome</keyword>
<keyword evidence="1" id="KW-0732">Signal</keyword>
<evidence type="ECO:0008006" key="4">
    <source>
        <dbReference type="Google" id="ProtNLM"/>
    </source>
</evidence>
<accession>A0ABT7VKH7</accession>
<organism evidence="2 3">
    <name type="scientific">Limosilactobacillus panis</name>
    <dbReference type="NCBI Taxonomy" id="47493"/>
    <lineage>
        <taxon>Bacteria</taxon>
        <taxon>Bacillati</taxon>
        <taxon>Bacillota</taxon>
        <taxon>Bacilli</taxon>
        <taxon>Lactobacillales</taxon>
        <taxon>Lactobacillaceae</taxon>
        <taxon>Limosilactobacillus</taxon>
    </lineage>
</organism>
<dbReference type="EMBL" id="JAUDEO010000004">
    <property type="protein sequence ID" value="MDM8333220.1"/>
    <property type="molecule type" value="Genomic_DNA"/>
</dbReference>
<evidence type="ECO:0000256" key="1">
    <source>
        <dbReference type="SAM" id="SignalP"/>
    </source>
</evidence>
<reference evidence="2 3" key="3">
    <citation type="submission" date="2023-06" db="EMBL/GenBank/DDBJ databases">
        <authorList>
            <person name="Zeman M."/>
            <person name="Kubasova T."/>
            <person name="Jahodarova E."/>
            <person name="Nykrynova M."/>
            <person name="Rychlik I."/>
        </authorList>
    </citation>
    <scope>NUCLEOTIDE SEQUENCE [LARGE SCALE GENOMIC DNA]</scope>
    <source>
        <strain evidence="2 3">105_WCHN</strain>
    </source>
</reference>
<proteinExistence type="predicted"/>
<gene>
    <name evidence="2" type="ORF">QUW46_01280</name>
</gene>